<organism evidence="3 4">
    <name type="scientific">Brevibacterium celere</name>
    <dbReference type="NCBI Taxonomy" id="225845"/>
    <lineage>
        <taxon>Bacteria</taxon>
        <taxon>Bacillati</taxon>
        <taxon>Actinomycetota</taxon>
        <taxon>Actinomycetes</taxon>
        <taxon>Micrococcales</taxon>
        <taxon>Brevibacteriaceae</taxon>
        <taxon>Brevibacterium</taxon>
    </lineage>
</organism>
<keyword evidence="2" id="KW-0812">Transmembrane</keyword>
<reference evidence="3 4" key="1">
    <citation type="submission" date="2018-06" db="EMBL/GenBank/DDBJ databases">
        <title>Freshwater and sediment microbial communities from various areas in North America, analyzing microbe dynamics in response to fracking.</title>
        <authorList>
            <person name="Lamendella R."/>
        </authorList>
    </citation>
    <scope>NUCLEOTIDE SEQUENCE [LARGE SCALE GENOMIC DNA]</scope>
    <source>
        <strain evidence="3 4">3b_TX</strain>
    </source>
</reference>
<comment type="caution">
    <text evidence="3">The sequence shown here is derived from an EMBL/GenBank/DDBJ whole genome shotgun (WGS) entry which is preliminary data.</text>
</comment>
<feature type="compositionally biased region" description="Acidic residues" evidence="1">
    <location>
        <begin position="176"/>
        <end position="200"/>
    </location>
</feature>
<evidence type="ECO:0000313" key="3">
    <source>
        <dbReference type="EMBL" id="RBP73561.1"/>
    </source>
</evidence>
<proteinExistence type="predicted"/>
<feature type="transmembrane region" description="Helical" evidence="2">
    <location>
        <begin position="12"/>
        <end position="33"/>
    </location>
</feature>
<accession>A0A366ILG0</accession>
<feature type="compositionally biased region" description="Basic and acidic residues" evidence="1">
    <location>
        <begin position="113"/>
        <end position="125"/>
    </location>
</feature>
<sequence>MTGHNRGMRYAVALLIGIGAMFGVNQLTGIFSLPRPWNSLLMGATVGLTMVVILLVWETVRPSRHGQSPKSAQRTGDRVAGGDAADPAEEEVPGDEAKEAEVSGDMSDPAEDEVNRPEADSESEKLALISGDHMADEPGVGEADGSSLENPPPGEARTLGEPGEPVIADPGKEVEAPDEVEIPEAADDADPEPVADESEGDERGDPTDIDAYGGRSDPDPHSDTGVTQEPGRRD</sequence>
<dbReference type="AlphaFoldDB" id="A0A366ILG0"/>
<name>A0A366ILG0_9MICO</name>
<dbReference type="EMBL" id="QNSB01000002">
    <property type="protein sequence ID" value="RBP73561.1"/>
    <property type="molecule type" value="Genomic_DNA"/>
</dbReference>
<gene>
    <name evidence="3" type="ORF">DFO65_10289</name>
</gene>
<evidence type="ECO:0000313" key="4">
    <source>
        <dbReference type="Proteomes" id="UP000253509"/>
    </source>
</evidence>
<evidence type="ECO:0000256" key="2">
    <source>
        <dbReference type="SAM" id="Phobius"/>
    </source>
</evidence>
<dbReference type="Proteomes" id="UP000253509">
    <property type="component" value="Unassembled WGS sequence"/>
</dbReference>
<keyword evidence="2" id="KW-0472">Membrane</keyword>
<feature type="transmembrane region" description="Helical" evidence="2">
    <location>
        <begin position="39"/>
        <end position="57"/>
    </location>
</feature>
<feature type="region of interest" description="Disordered" evidence="1">
    <location>
        <begin position="62"/>
        <end position="234"/>
    </location>
</feature>
<protein>
    <submittedName>
        <fullName evidence="3">Uncharacterized protein</fullName>
    </submittedName>
</protein>
<keyword evidence="4" id="KW-1185">Reference proteome</keyword>
<feature type="compositionally biased region" description="Polar residues" evidence="1">
    <location>
        <begin position="65"/>
        <end position="74"/>
    </location>
</feature>
<evidence type="ECO:0000256" key="1">
    <source>
        <dbReference type="SAM" id="MobiDB-lite"/>
    </source>
</evidence>
<keyword evidence="2" id="KW-1133">Transmembrane helix</keyword>